<dbReference type="InterPro" id="IPR029069">
    <property type="entry name" value="HotDog_dom_sf"/>
</dbReference>
<evidence type="ECO:0000313" key="2">
    <source>
        <dbReference type="Proteomes" id="UP001210865"/>
    </source>
</evidence>
<protein>
    <submittedName>
        <fullName evidence="1">Thioesterase</fullName>
    </submittedName>
</protein>
<sequence>MGHVNNAVYLSWVQDVVVKHWAGLASDVELATTIWVAIKHEITYRRPAFLGDALSATVAATGFQGAKAMFDTVIRRGDQIVAEIRSVWCSIDTATRRPKRVAQEVVRRFSNASLGVA</sequence>
<proteinExistence type="predicted"/>
<reference evidence="1 2" key="1">
    <citation type="submission" date="2022-12" db="EMBL/GenBank/DDBJ databases">
        <title>Sphingomonas abieness sp. nov., an endophytic bacterium isolated from Abies koreana.</title>
        <authorList>
            <person name="Jiang L."/>
            <person name="Lee J."/>
        </authorList>
    </citation>
    <scope>NUCLEOTIDE SEQUENCE [LARGE SCALE GENOMIC DNA]</scope>
    <source>
        <strain evidence="2">PAMB 00755</strain>
    </source>
</reference>
<name>A0ABY7NSW0_9SPHN</name>
<gene>
    <name evidence="1" type="ORF">PBT88_10235</name>
</gene>
<dbReference type="SUPFAM" id="SSF54637">
    <property type="entry name" value="Thioesterase/thiol ester dehydrase-isomerase"/>
    <property type="match status" value="1"/>
</dbReference>
<accession>A0ABY7NSW0</accession>
<dbReference type="Pfam" id="PF13279">
    <property type="entry name" value="4HBT_2"/>
    <property type="match status" value="1"/>
</dbReference>
<keyword evidence="2" id="KW-1185">Reference proteome</keyword>
<dbReference type="CDD" id="cd00586">
    <property type="entry name" value="4HBT"/>
    <property type="match status" value="1"/>
</dbReference>
<dbReference type="Proteomes" id="UP001210865">
    <property type="component" value="Chromosome"/>
</dbReference>
<dbReference type="Gene3D" id="3.10.129.10">
    <property type="entry name" value="Hotdog Thioesterase"/>
    <property type="match status" value="1"/>
</dbReference>
<evidence type="ECO:0000313" key="1">
    <source>
        <dbReference type="EMBL" id="WBO24608.1"/>
    </source>
</evidence>
<organism evidence="1 2">
    <name type="scientific">Sphingomonas abietis</name>
    <dbReference type="NCBI Taxonomy" id="3012344"/>
    <lineage>
        <taxon>Bacteria</taxon>
        <taxon>Pseudomonadati</taxon>
        <taxon>Pseudomonadota</taxon>
        <taxon>Alphaproteobacteria</taxon>
        <taxon>Sphingomonadales</taxon>
        <taxon>Sphingomonadaceae</taxon>
        <taxon>Sphingomonas</taxon>
    </lineage>
</organism>
<dbReference type="EMBL" id="CP115174">
    <property type="protein sequence ID" value="WBO24608.1"/>
    <property type="molecule type" value="Genomic_DNA"/>
</dbReference>